<dbReference type="AlphaFoldDB" id="A0A9R0DTM2"/>
<sequence length="191" mass="21881">MYNVWSTSVLSVPQEAMRLLVHILIFFSLIIKGIGQMDSNNYGPYQIEWEKFEECKGPKQGECGKFEIKSSQNKSDVVFSLDFPKDCPATSAKIVVSTITNNVTKKLWNYALNKPCEHFVMGPVLVDSFNLTKNCKVNKGQYEIHLDFLGKTKVFLGTSFFYGRYAFKTMSFNKINNFFCVYTLLNIKKAD</sequence>
<gene>
    <name evidence="2" type="primary">LOC118273139</name>
</gene>
<protein>
    <submittedName>
        <fullName evidence="2">Uncharacterized protein LOC118273139</fullName>
    </submittedName>
</protein>
<proteinExistence type="predicted"/>
<dbReference type="Proteomes" id="UP000829999">
    <property type="component" value="Chromosome 1"/>
</dbReference>
<keyword evidence="1" id="KW-1185">Reference proteome</keyword>
<name>A0A9R0DTM2_SPOFR</name>
<accession>A0A9R0DTM2</accession>
<reference evidence="2" key="1">
    <citation type="submission" date="2025-08" db="UniProtKB">
        <authorList>
            <consortium name="RefSeq"/>
        </authorList>
    </citation>
    <scope>IDENTIFICATION</scope>
    <source>
        <tissue evidence="2">Whole larval tissue</tissue>
    </source>
</reference>
<evidence type="ECO:0000313" key="1">
    <source>
        <dbReference type="Proteomes" id="UP000829999"/>
    </source>
</evidence>
<dbReference type="GeneID" id="118273139"/>
<dbReference type="RefSeq" id="XP_050553029.1">
    <property type="nucleotide sequence ID" value="XM_050697072.1"/>
</dbReference>
<evidence type="ECO:0000313" key="2">
    <source>
        <dbReference type="RefSeq" id="XP_050553029.1"/>
    </source>
</evidence>
<organism evidence="1 2">
    <name type="scientific">Spodoptera frugiperda</name>
    <name type="common">Fall armyworm</name>
    <dbReference type="NCBI Taxonomy" id="7108"/>
    <lineage>
        <taxon>Eukaryota</taxon>
        <taxon>Metazoa</taxon>
        <taxon>Ecdysozoa</taxon>
        <taxon>Arthropoda</taxon>
        <taxon>Hexapoda</taxon>
        <taxon>Insecta</taxon>
        <taxon>Pterygota</taxon>
        <taxon>Neoptera</taxon>
        <taxon>Endopterygota</taxon>
        <taxon>Lepidoptera</taxon>
        <taxon>Glossata</taxon>
        <taxon>Ditrysia</taxon>
        <taxon>Noctuoidea</taxon>
        <taxon>Noctuidae</taxon>
        <taxon>Amphipyrinae</taxon>
        <taxon>Spodoptera</taxon>
    </lineage>
</organism>